<name>A0ABW2AFH5_9MICO</name>
<dbReference type="Proteomes" id="UP001596298">
    <property type="component" value="Unassembled WGS sequence"/>
</dbReference>
<dbReference type="InterPro" id="IPR022291">
    <property type="entry name" value="Bacteriocin_synth_cyclodeHase"/>
</dbReference>
<dbReference type="Gene3D" id="3.40.50.720">
    <property type="entry name" value="NAD(P)-binding Rossmann-like Domain"/>
    <property type="match status" value="1"/>
</dbReference>
<proteinExistence type="predicted"/>
<organism evidence="1 2">
    <name type="scientific">Flexivirga alba</name>
    <dbReference type="NCBI Taxonomy" id="702742"/>
    <lineage>
        <taxon>Bacteria</taxon>
        <taxon>Bacillati</taxon>
        <taxon>Actinomycetota</taxon>
        <taxon>Actinomycetes</taxon>
        <taxon>Micrococcales</taxon>
        <taxon>Dermacoccaceae</taxon>
        <taxon>Flexivirga</taxon>
    </lineage>
</organism>
<evidence type="ECO:0000313" key="2">
    <source>
        <dbReference type="Proteomes" id="UP001596298"/>
    </source>
</evidence>
<comment type="caution">
    <text evidence="1">The sequence shown here is derived from an EMBL/GenBank/DDBJ whole genome shotgun (WGS) entry which is preliminary data.</text>
</comment>
<keyword evidence="2" id="KW-1185">Reference proteome</keyword>
<protein>
    <submittedName>
        <fullName evidence="1">TOMM leader peptide-binding protein</fullName>
    </submittedName>
</protein>
<dbReference type="NCBIfam" id="TIGR03882">
    <property type="entry name" value="cyclo_dehyd_2"/>
    <property type="match status" value="1"/>
</dbReference>
<accession>A0ABW2AFH5</accession>
<dbReference type="EMBL" id="JBHSWH010000001">
    <property type="protein sequence ID" value="MFC6705582.1"/>
    <property type="molecule type" value="Genomic_DNA"/>
</dbReference>
<dbReference type="RefSeq" id="WP_382400844.1">
    <property type="nucleotide sequence ID" value="NZ_JBHSWH010000001.1"/>
</dbReference>
<gene>
    <name evidence="1" type="ORF">ACFQDH_09960</name>
</gene>
<reference evidence="2" key="1">
    <citation type="journal article" date="2019" name="Int. J. Syst. Evol. Microbiol.">
        <title>The Global Catalogue of Microorganisms (GCM) 10K type strain sequencing project: providing services to taxonomists for standard genome sequencing and annotation.</title>
        <authorList>
            <consortium name="The Broad Institute Genomics Platform"/>
            <consortium name="The Broad Institute Genome Sequencing Center for Infectious Disease"/>
            <person name="Wu L."/>
            <person name="Ma J."/>
        </authorList>
    </citation>
    <scope>NUCLEOTIDE SEQUENCE [LARGE SCALE GENOMIC DNA]</scope>
    <source>
        <strain evidence="2">CCUG 58127</strain>
    </source>
</reference>
<evidence type="ECO:0000313" key="1">
    <source>
        <dbReference type="EMBL" id="MFC6705582.1"/>
    </source>
</evidence>
<sequence length="285" mass="29602">MGAQPEAMPRPELPSDLALRRRSTGAVLVTGSGPGALVLDGLTDAETLAVVGLTAALRTPGGSAYRAAPSARWPQVLHLIHEAAALLTPVGSATGQVVVLGEGPLPGEICRALDPIVGRVITEPEALLAPEFDPAIHTPDLVILPAVDAVTALSGRPWHGRGIPQLPVVVSGGRLSVGPLIRPGTGPCLTCLDLHRGARDPGWAPWLASRALRSDVDDELDALPELRVTAAALAALVTRGLLENQPLPTGVGLSLERPQPRVGHHLWTRHPSCCGVSDARVTMEA</sequence>